<reference evidence="2 3" key="2">
    <citation type="journal article" date="2023" name="ChemBioChem">
        <title>Acyltransferase Domain Exchange between Two Independent Type I Polyketide Synthases in the Same Producer Strain of Macrolide Antibiotics.</title>
        <authorList>
            <person name="Kudo F."/>
            <person name="Kishikawa K."/>
            <person name="Tsuboi K."/>
            <person name="Kido T."/>
            <person name="Usui T."/>
            <person name="Hashimoto J."/>
            <person name="Shin-Ya K."/>
            <person name="Miyanaga A."/>
            <person name="Eguchi T."/>
        </authorList>
    </citation>
    <scope>NUCLEOTIDE SEQUENCE [LARGE SCALE GENOMIC DNA]</scope>
    <source>
        <strain evidence="2 3">A-8890</strain>
    </source>
</reference>
<organism evidence="2 3">
    <name type="scientific">Streptomyces graminofaciens</name>
    <dbReference type="NCBI Taxonomy" id="68212"/>
    <lineage>
        <taxon>Bacteria</taxon>
        <taxon>Bacillati</taxon>
        <taxon>Actinomycetota</taxon>
        <taxon>Actinomycetes</taxon>
        <taxon>Kitasatosporales</taxon>
        <taxon>Streptomycetaceae</taxon>
        <taxon>Streptomyces</taxon>
    </lineage>
</organism>
<evidence type="ECO:0000313" key="2">
    <source>
        <dbReference type="EMBL" id="BBC32478.1"/>
    </source>
</evidence>
<proteinExistence type="predicted"/>
<evidence type="ECO:0000313" key="3">
    <source>
        <dbReference type="Proteomes" id="UP001321542"/>
    </source>
</evidence>
<feature type="compositionally biased region" description="Polar residues" evidence="1">
    <location>
        <begin position="14"/>
        <end position="26"/>
    </location>
</feature>
<name>A0ABN5VHI6_9ACTN</name>
<feature type="region of interest" description="Disordered" evidence="1">
    <location>
        <begin position="1"/>
        <end position="55"/>
    </location>
</feature>
<evidence type="ECO:0000256" key="1">
    <source>
        <dbReference type="SAM" id="MobiDB-lite"/>
    </source>
</evidence>
<dbReference type="EMBL" id="AP018448">
    <property type="protein sequence ID" value="BBC32478.1"/>
    <property type="molecule type" value="Genomic_DNA"/>
</dbReference>
<feature type="region of interest" description="Disordered" evidence="1">
    <location>
        <begin position="76"/>
        <end position="100"/>
    </location>
</feature>
<keyword evidence="3" id="KW-1185">Reference proteome</keyword>
<protein>
    <submittedName>
        <fullName evidence="2">Uncharacterized protein</fullName>
    </submittedName>
</protein>
<sequence>MEIGSGPLTRSIDHQQYTPLAVGDSTSSHEQENGKGTDQVSSDTKQDDAVATATFTPPWLAPRSLITRKGVATRVASRGVSPPLDHRTSLALSRGGVSEA</sequence>
<reference evidence="2 3" key="1">
    <citation type="journal article" date="2010" name="ChemBioChem">
        <title>Cloning and characterization of the biosynthetic gene cluster of 16-membered macrolide antibiotic FD-891: involvement of a dual functional cytochrome P450 monooxygenase catalyzing epoxidation and hydroxylation.</title>
        <authorList>
            <person name="Kudo F."/>
            <person name="Motegi A."/>
            <person name="Mizoue K."/>
            <person name="Eguchi T."/>
        </authorList>
    </citation>
    <scope>NUCLEOTIDE SEQUENCE [LARGE SCALE GENOMIC DNA]</scope>
    <source>
        <strain evidence="2 3">A-8890</strain>
    </source>
</reference>
<dbReference type="Proteomes" id="UP001321542">
    <property type="component" value="Chromosome"/>
</dbReference>
<accession>A0ABN5VHI6</accession>
<gene>
    <name evidence="2" type="ORF">SGFS_037720</name>
</gene>